<proteinExistence type="predicted"/>
<feature type="region of interest" description="Disordered" evidence="1">
    <location>
        <begin position="83"/>
        <end position="104"/>
    </location>
</feature>
<gene>
    <name evidence="2" type="ORF">DSTB1V02_LOCUS15027</name>
</gene>
<sequence>VATLIIHDHCDHDPSILSSQAFVIAFTTDIIPRLTYRIWYTSDLNLRGYINASLAVFNTSDFDKDFLSDEYINGTMPETCRFPGYRAPRASSNQNGPHNSFAVT</sequence>
<dbReference type="EMBL" id="CAJPEV010021711">
    <property type="protein sequence ID" value="CAG0908150.1"/>
    <property type="molecule type" value="Genomic_DNA"/>
</dbReference>
<dbReference type="EMBL" id="LR921229">
    <property type="protein sequence ID" value="CAD7255282.1"/>
    <property type="molecule type" value="Genomic_DNA"/>
</dbReference>
<dbReference type="AlphaFoldDB" id="A0A7R9AJ90"/>
<feature type="non-terminal residue" evidence="2">
    <location>
        <position position="104"/>
    </location>
</feature>
<protein>
    <submittedName>
        <fullName evidence="2">Uncharacterized protein</fullName>
    </submittedName>
</protein>
<evidence type="ECO:0000313" key="3">
    <source>
        <dbReference type="Proteomes" id="UP000677054"/>
    </source>
</evidence>
<feature type="non-terminal residue" evidence="2">
    <location>
        <position position="1"/>
    </location>
</feature>
<evidence type="ECO:0000256" key="1">
    <source>
        <dbReference type="SAM" id="MobiDB-lite"/>
    </source>
</evidence>
<name>A0A7R9AJ90_9CRUS</name>
<evidence type="ECO:0000313" key="2">
    <source>
        <dbReference type="EMBL" id="CAD7255282.1"/>
    </source>
</evidence>
<reference evidence="2" key="1">
    <citation type="submission" date="2020-11" db="EMBL/GenBank/DDBJ databases">
        <authorList>
            <person name="Tran Van P."/>
        </authorList>
    </citation>
    <scope>NUCLEOTIDE SEQUENCE</scope>
</reference>
<organism evidence="2">
    <name type="scientific">Darwinula stevensoni</name>
    <dbReference type="NCBI Taxonomy" id="69355"/>
    <lineage>
        <taxon>Eukaryota</taxon>
        <taxon>Metazoa</taxon>
        <taxon>Ecdysozoa</taxon>
        <taxon>Arthropoda</taxon>
        <taxon>Crustacea</taxon>
        <taxon>Oligostraca</taxon>
        <taxon>Ostracoda</taxon>
        <taxon>Podocopa</taxon>
        <taxon>Podocopida</taxon>
        <taxon>Darwinulocopina</taxon>
        <taxon>Darwinuloidea</taxon>
        <taxon>Darwinulidae</taxon>
        <taxon>Darwinula</taxon>
    </lineage>
</organism>
<accession>A0A7R9AJ90</accession>
<keyword evidence="3" id="KW-1185">Reference proteome</keyword>
<feature type="compositionally biased region" description="Polar residues" evidence="1">
    <location>
        <begin position="90"/>
        <end position="104"/>
    </location>
</feature>
<dbReference type="Proteomes" id="UP000677054">
    <property type="component" value="Unassembled WGS sequence"/>
</dbReference>
<dbReference type="OrthoDB" id="296386at2759"/>